<reference evidence="1" key="4">
    <citation type="submission" date="2023-08" db="EMBL/GenBank/DDBJ databases">
        <authorList>
            <person name="Guima S.E.S."/>
            <person name="Martins L.F."/>
            <person name="Silva A.M."/>
            <person name="Setubal J.C."/>
        </authorList>
    </citation>
    <scope>NUCLEOTIDE SEQUENCE</scope>
    <source>
        <strain evidence="1">ZC4RG45</strain>
    </source>
</reference>
<dbReference type="EMBL" id="QGUI02000266">
    <property type="protein sequence ID" value="MFO7193739.1"/>
    <property type="molecule type" value="Genomic_DNA"/>
</dbReference>
<dbReference type="STRING" id="1111738.GCA_000427905_01599"/>
<evidence type="ECO:0000313" key="2">
    <source>
        <dbReference type="EMBL" id="PZN00358.1"/>
    </source>
</evidence>
<reference evidence="1 3" key="3">
    <citation type="journal article" date="2021" name="BMC Genomics">
        <title>Genome-resolved metagenome and metatranscriptome analyses of thermophilic composting reveal key bacterial players and their metabolic interactions.</title>
        <authorList>
            <person name="Braga L.P.P."/>
            <person name="Pereira R.V."/>
            <person name="Martins L.F."/>
            <person name="Moura L.M.S."/>
            <person name="Sanchez F.B."/>
            <person name="Patane J.S.L."/>
            <person name="da Silva A.M."/>
            <person name="Setubal J.C."/>
        </authorList>
    </citation>
    <scope>NUCLEOTIDE SEQUENCE [LARGE SCALE GENOMIC DNA]</scope>
    <source>
        <strain evidence="1">ZC4RG45</strain>
    </source>
</reference>
<protein>
    <submittedName>
        <fullName evidence="1">AAA family ATPase</fullName>
    </submittedName>
    <submittedName>
        <fullName evidence="2">Nucleoside kinase</fullName>
    </submittedName>
</protein>
<evidence type="ECO:0000313" key="3">
    <source>
        <dbReference type="Proteomes" id="UP000249324"/>
    </source>
</evidence>
<reference evidence="2" key="1">
    <citation type="submission" date="2018-05" db="EMBL/GenBank/DDBJ databases">
        <authorList>
            <person name="Lanie J.A."/>
            <person name="Ng W.-L."/>
            <person name="Kazmierczak K.M."/>
            <person name="Andrzejewski T.M."/>
            <person name="Davidsen T.M."/>
            <person name="Wayne K.J."/>
            <person name="Tettelin H."/>
            <person name="Glass J.I."/>
            <person name="Rusch D."/>
            <person name="Podicherti R."/>
            <person name="Tsui H.-C.T."/>
            <person name="Winkler M.E."/>
        </authorList>
    </citation>
    <scope>NUCLEOTIDE SEQUENCE</scope>
    <source>
        <strain evidence="2">ZC4RG45</strain>
    </source>
</reference>
<accession>A0A2W4K2B6</accession>
<dbReference type="EMBL" id="QGUI01000091">
    <property type="protein sequence ID" value="PZN00358.1"/>
    <property type="molecule type" value="Genomic_DNA"/>
</dbReference>
<gene>
    <name evidence="1" type="ORF">DIU77_015965</name>
    <name evidence="2" type="ORF">DIU77_03815</name>
</gene>
<reference evidence="1" key="2">
    <citation type="submission" date="2018-05" db="EMBL/GenBank/DDBJ databases">
        <authorList>
            <person name="Moura L."/>
            <person name="Setubal J.C."/>
        </authorList>
    </citation>
    <scope>NUCLEOTIDE SEQUENCE</scope>
    <source>
        <strain evidence="1">ZC4RG45</strain>
    </source>
</reference>
<name>A0A2W4K2B6_9PSEU</name>
<dbReference type="SUPFAM" id="SSF52540">
    <property type="entry name" value="P-loop containing nucleoside triphosphate hydrolases"/>
    <property type="match status" value="1"/>
</dbReference>
<sequence>MLDPLICSRCGERTERPDVRGTLLLCGYCGHQRPFLRLPLFALTGPSAGGKSTIGPLLARALGDKVVVLEQDVLWTAGLRDHEDGHPRFRSAWLRLAAMIHQSGRPVVLCGTVVPPELEPRPERALFSAVHYLALTAEPDVLAARLRARPKWRAWDDEERIAEMLRFARWLSESAASLEPPVELVDTTHRPVAETLRIAREWVLARL</sequence>
<dbReference type="Gene3D" id="3.40.50.300">
    <property type="entry name" value="P-loop containing nucleotide triphosphate hydrolases"/>
    <property type="match status" value="1"/>
</dbReference>
<dbReference type="Proteomes" id="UP000249324">
    <property type="component" value="Unassembled WGS sequence"/>
</dbReference>
<proteinExistence type="predicted"/>
<dbReference type="InterPro" id="IPR027417">
    <property type="entry name" value="P-loop_NTPase"/>
</dbReference>
<organism evidence="2">
    <name type="scientific">Thermocrispum agreste</name>
    <dbReference type="NCBI Taxonomy" id="37925"/>
    <lineage>
        <taxon>Bacteria</taxon>
        <taxon>Bacillati</taxon>
        <taxon>Actinomycetota</taxon>
        <taxon>Actinomycetes</taxon>
        <taxon>Pseudonocardiales</taxon>
        <taxon>Pseudonocardiaceae</taxon>
        <taxon>Thermocrispum</taxon>
    </lineage>
</organism>
<keyword evidence="2" id="KW-0418">Kinase</keyword>
<keyword evidence="2" id="KW-0808">Transferase</keyword>
<comment type="caution">
    <text evidence="2">The sequence shown here is derived from an EMBL/GenBank/DDBJ whole genome shotgun (WGS) entry which is preliminary data.</text>
</comment>
<dbReference type="GO" id="GO:0016301">
    <property type="term" value="F:kinase activity"/>
    <property type="evidence" value="ECO:0007669"/>
    <property type="project" value="UniProtKB-KW"/>
</dbReference>
<dbReference type="AlphaFoldDB" id="A0A2W4K2B6"/>
<evidence type="ECO:0000313" key="1">
    <source>
        <dbReference type="EMBL" id="MFO7193739.1"/>
    </source>
</evidence>